<evidence type="ECO:0000313" key="19">
    <source>
        <dbReference type="Proteomes" id="UP000184079"/>
    </source>
</evidence>
<comment type="similarity">
    <text evidence="3 15">Belongs to the anthranilate synthase component I family.</text>
</comment>
<dbReference type="GO" id="GO:0046872">
    <property type="term" value="F:metal ion binding"/>
    <property type="evidence" value="ECO:0007669"/>
    <property type="project" value="UniProtKB-KW"/>
</dbReference>
<dbReference type="EC" id="4.1.3.27" evidence="5 15"/>
<dbReference type="PRINTS" id="PR00095">
    <property type="entry name" value="ANTSNTHASEI"/>
</dbReference>
<protein>
    <recommendedName>
        <fullName evidence="6 15">Anthranilate synthase component 1</fullName>
        <ecNumber evidence="5 15">4.1.3.27</ecNumber>
    </recommendedName>
</protein>
<gene>
    <name evidence="15" type="primary">trpE</name>
    <name evidence="18" type="ORF">SAMN05421807_10460</name>
</gene>
<dbReference type="Pfam" id="PF00425">
    <property type="entry name" value="Chorismate_bind"/>
    <property type="match status" value="1"/>
</dbReference>
<evidence type="ECO:0000256" key="5">
    <source>
        <dbReference type="ARBA" id="ARBA00012266"/>
    </source>
</evidence>
<evidence type="ECO:0000256" key="14">
    <source>
        <dbReference type="ARBA" id="ARBA00047683"/>
    </source>
</evidence>
<dbReference type="InterPro" id="IPR006805">
    <property type="entry name" value="Anth_synth_I_N"/>
</dbReference>
<keyword evidence="11 15" id="KW-0057">Aromatic amino acid biosynthesis</keyword>
<evidence type="ECO:0000256" key="3">
    <source>
        <dbReference type="ARBA" id="ARBA00009562"/>
    </source>
</evidence>
<reference evidence="19" key="1">
    <citation type="submission" date="2016-11" db="EMBL/GenBank/DDBJ databases">
        <authorList>
            <person name="Varghese N."/>
            <person name="Submissions S."/>
        </authorList>
    </citation>
    <scope>NUCLEOTIDE SEQUENCE [LARGE SCALE GENOMIC DNA]</scope>
    <source>
        <strain evidence="19">CGMCC 1.6496</strain>
    </source>
</reference>
<dbReference type="SUPFAM" id="SSF56322">
    <property type="entry name" value="ADC synthase"/>
    <property type="match status" value="1"/>
</dbReference>
<evidence type="ECO:0000256" key="4">
    <source>
        <dbReference type="ARBA" id="ARBA00011575"/>
    </source>
</evidence>
<dbReference type="AlphaFoldDB" id="A0A1M5QC25"/>
<comment type="catalytic activity">
    <reaction evidence="14 15">
        <text>chorismate + L-glutamine = anthranilate + pyruvate + L-glutamate + H(+)</text>
        <dbReference type="Rhea" id="RHEA:21732"/>
        <dbReference type="ChEBI" id="CHEBI:15361"/>
        <dbReference type="ChEBI" id="CHEBI:15378"/>
        <dbReference type="ChEBI" id="CHEBI:16567"/>
        <dbReference type="ChEBI" id="CHEBI:29748"/>
        <dbReference type="ChEBI" id="CHEBI:29985"/>
        <dbReference type="ChEBI" id="CHEBI:58359"/>
        <dbReference type="EC" id="4.1.3.27"/>
    </reaction>
</comment>
<comment type="cofactor">
    <cofactor evidence="1 15">
        <name>Mg(2+)</name>
        <dbReference type="ChEBI" id="CHEBI:18420"/>
    </cofactor>
</comment>
<evidence type="ECO:0000313" key="18">
    <source>
        <dbReference type="EMBL" id="SHH11460.1"/>
    </source>
</evidence>
<comment type="function">
    <text evidence="13 15">Part of a heterotetrameric complex that catalyzes the two-step biosynthesis of anthranilate, an intermediate in the biosynthesis of L-tryptophan. In the first step, the glutamine-binding beta subunit (TrpG) of anthranilate synthase (AS) provides the glutamine amidotransferase activity which generates ammonia as a substrate that, along with chorismate, is used in the second step, catalyzed by the large alpha subunit of AS (TrpE) to produce anthranilate. In the absence of TrpG, TrpE can synthesize anthranilate directly from chorismate and high concentrations of ammonia.</text>
</comment>
<evidence type="ECO:0000256" key="6">
    <source>
        <dbReference type="ARBA" id="ARBA00020653"/>
    </source>
</evidence>
<evidence type="ECO:0000256" key="1">
    <source>
        <dbReference type="ARBA" id="ARBA00001946"/>
    </source>
</evidence>
<evidence type="ECO:0000259" key="17">
    <source>
        <dbReference type="Pfam" id="PF04715"/>
    </source>
</evidence>
<dbReference type="InterPro" id="IPR015890">
    <property type="entry name" value="Chorismate_C"/>
</dbReference>
<name>A0A1M5QC25_9BACI</name>
<dbReference type="InterPro" id="IPR005256">
    <property type="entry name" value="Anth_synth_I_PabB"/>
</dbReference>
<evidence type="ECO:0000256" key="9">
    <source>
        <dbReference type="ARBA" id="ARBA00022822"/>
    </source>
</evidence>
<evidence type="ECO:0000256" key="13">
    <source>
        <dbReference type="ARBA" id="ARBA00025634"/>
    </source>
</evidence>
<evidence type="ECO:0000256" key="2">
    <source>
        <dbReference type="ARBA" id="ARBA00004873"/>
    </source>
</evidence>
<keyword evidence="9 15" id="KW-0822">Tryptophan biosynthesis</keyword>
<dbReference type="GO" id="GO:0004049">
    <property type="term" value="F:anthranilate synthase activity"/>
    <property type="evidence" value="ECO:0007669"/>
    <property type="project" value="UniProtKB-EC"/>
</dbReference>
<evidence type="ECO:0000256" key="11">
    <source>
        <dbReference type="ARBA" id="ARBA00023141"/>
    </source>
</evidence>
<dbReference type="GO" id="GO:0000162">
    <property type="term" value="P:L-tryptophan biosynthetic process"/>
    <property type="evidence" value="ECO:0007669"/>
    <property type="project" value="UniProtKB-UniPathway"/>
</dbReference>
<proteinExistence type="inferred from homology"/>
<evidence type="ECO:0000256" key="10">
    <source>
        <dbReference type="ARBA" id="ARBA00022842"/>
    </source>
</evidence>
<keyword evidence="12 15" id="KW-0456">Lyase</keyword>
<dbReference type="Proteomes" id="UP000184079">
    <property type="component" value="Unassembled WGS sequence"/>
</dbReference>
<accession>A0A1M5QC25</accession>
<keyword evidence="8 15" id="KW-0479">Metal-binding</keyword>
<sequence length="474" mass="53533">MLIGKDEIAMEKEAAFKFIKLNADTLTPVELFKRLTGKKKFLLESTLQHEKKGKFSFLGCDPYEEIIGFGNTTKHIDLVNHTTKTIQQNALTYMERHLPHISIDLPLPFYGGAIGYVGYDTIRASEHIGEALTNDVNMPDIHLMLYKNVLVFDHTSEILYVIAIQAGAKPENLENQLTNLQNQINDAKFSSASQETPITFYPEITKEAFQQKITTAKKHIQQGDIFQVVLSQRMKATVRGDTFSFYRQLRKANPSPYMFYIDFEHYLILGASPESLIETRGRSIMTNPIAGTKPRGKTPLEDAQQMDDLLKDEKEIAEHRMLIDLSRNDLGRICEVGSISIPTYMTIEKYQHVMHIVSEVHGTLRNGYNSFTALKSCLPAGTVTGAPKIRAMQIINQLEKTRRGFYGGGIGFINYNHDLTMALAIRSIIVTGKHAYLQTGAGIVHDSDPEKEYMETLFKARSLMEVSINDCVNR</sequence>
<evidence type="ECO:0000256" key="12">
    <source>
        <dbReference type="ARBA" id="ARBA00023239"/>
    </source>
</evidence>
<keyword evidence="7 15" id="KW-0028">Amino-acid biosynthesis</keyword>
<dbReference type="UniPathway" id="UPA00035">
    <property type="reaction ID" value="UER00040"/>
</dbReference>
<feature type="domain" description="Chorismate-utilising enzyme C-terminal" evidence="16">
    <location>
        <begin position="206"/>
        <end position="459"/>
    </location>
</feature>
<comment type="subunit">
    <text evidence="4 15">Heterotetramer consisting of two non-identical subunits: a beta subunit (TrpG) and a large alpha subunit (TrpE).</text>
</comment>
<dbReference type="PANTHER" id="PTHR11236">
    <property type="entry name" value="AMINOBENZOATE/ANTHRANILATE SYNTHASE"/>
    <property type="match status" value="1"/>
</dbReference>
<dbReference type="EMBL" id="FQXD01000004">
    <property type="protein sequence ID" value="SHH11460.1"/>
    <property type="molecule type" value="Genomic_DNA"/>
</dbReference>
<evidence type="ECO:0000259" key="16">
    <source>
        <dbReference type="Pfam" id="PF00425"/>
    </source>
</evidence>
<keyword evidence="10 15" id="KW-0460">Magnesium</keyword>
<organism evidence="18 19">
    <name type="scientific">Virgibacillus chiguensis</name>
    <dbReference type="NCBI Taxonomy" id="411959"/>
    <lineage>
        <taxon>Bacteria</taxon>
        <taxon>Bacillati</taxon>
        <taxon>Bacillota</taxon>
        <taxon>Bacilli</taxon>
        <taxon>Bacillales</taxon>
        <taxon>Bacillaceae</taxon>
        <taxon>Virgibacillus</taxon>
    </lineage>
</organism>
<dbReference type="Gene3D" id="3.60.120.10">
    <property type="entry name" value="Anthranilate synthase"/>
    <property type="match status" value="1"/>
</dbReference>
<evidence type="ECO:0000256" key="8">
    <source>
        <dbReference type="ARBA" id="ARBA00022723"/>
    </source>
</evidence>
<dbReference type="NCBIfam" id="TIGR00564">
    <property type="entry name" value="trpE_most"/>
    <property type="match status" value="1"/>
</dbReference>
<dbReference type="RefSeq" id="WP_244527665.1">
    <property type="nucleotide sequence ID" value="NZ_FQXD01000004.1"/>
</dbReference>
<keyword evidence="19" id="KW-1185">Reference proteome</keyword>
<dbReference type="InterPro" id="IPR019999">
    <property type="entry name" value="Anth_synth_I-like"/>
</dbReference>
<comment type="pathway">
    <text evidence="2 15">Amino-acid biosynthesis; L-tryptophan biosynthesis; L-tryptophan from chorismate: step 1/5.</text>
</comment>
<dbReference type="PANTHER" id="PTHR11236:SF48">
    <property type="entry name" value="ISOCHORISMATE SYNTHASE MENF"/>
    <property type="match status" value="1"/>
</dbReference>
<feature type="domain" description="Anthranilate synthase component I N-terminal" evidence="17">
    <location>
        <begin position="24"/>
        <end position="161"/>
    </location>
</feature>
<evidence type="ECO:0000256" key="7">
    <source>
        <dbReference type="ARBA" id="ARBA00022605"/>
    </source>
</evidence>
<dbReference type="Pfam" id="PF04715">
    <property type="entry name" value="Anth_synt_I_N"/>
    <property type="match status" value="1"/>
</dbReference>
<dbReference type="InterPro" id="IPR005801">
    <property type="entry name" value="ADC_synthase"/>
</dbReference>
<evidence type="ECO:0000256" key="15">
    <source>
        <dbReference type="RuleBase" id="RU364045"/>
    </source>
</evidence>